<name>A0A1W6TSD4_VIBAL</name>
<accession>A0A1W6TSD4</accession>
<proteinExistence type="predicted"/>
<feature type="transmembrane region" description="Helical" evidence="1">
    <location>
        <begin position="7"/>
        <end position="29"/>
    </location>
</feature>
<organism evidence="2">
    <name type="scientific">Vibrio alginolyticus</name>
    <dbReference type="NCBI Taxonomy" id="663"/>
    <lineage>
        <taxon>Bacteria</taxon>
        <taxon>Pseudomonadati</taxon>
        <taxon>Pseudomonadota</taxon>
        <taxon>Gammaproteobacteria</taxon>
        <taxon>Vibrionales</taxon>
        <taxon>Vibrionaceae</taxon>
        <taxon>Vibrio</taxon>
    </lineage>
</organism>
<reference evidence="2" key="1">
    <citation type="submission" date="2016-10" db="EMBL/GenBank/DDBJ databases">
        <title>The High Quality Genome of Vibrio alginolyticus K01M1.</title>
        <authorList>
            <person name="Wendling C."/>
            <person name="Chibani C.M."/>
            <person name="Hertel R."/>
            <person name="Sproer C."/>
            <person name="Bunk B."/>
            <person name="Overmann J."/>
            <person name="Roth O."/>
            <person name="Liesegang H."/>
        </authorList>
    </citation>
    <scope>NUCLEOTIDE SEQUENCE</scope>
    <source>
        <strain evidence="2">K05K4</strain>
    </source>
</reference>
<keyword evidence="1" id="KW-0472">Membrane</keyword>
<keyword evidence="1" id="KW-0812">Transmembrane</keyword>
<protein>
    <submittedName>
        <fullName evidence="2">Uncharacterized protein</fullName>
    </submittedName>
</protein>
<evidence type="ECO:0000313" key="2">
    <source>
        <dbReference type="EMBL" id="ARP18726.1"/>
    </source>
</evidence>
<sequence length="33" mass="4072">MKNNKKIVFLFFINIFLFMLIIMYVGIFLKMKL</sequence>
<keyword evidence="1" id="KW-1133">Transmembrane helix</keyword>
<evidence type="ECO:0000256" key="1">
    <source>
        <dbReference type="SAM" id="Phobius"/>
    </source>
</evidence>
<gene>
    <name evidence="2" type="ORF">K05K4_18920</name>
</gene>
<dbReference type="AlphaFoldDB" id="A0A1W6TSD4"/>
<dbReference type="EMBL" id="CP017902">
    <property type="protein sequence ID" value="ARP18726.1"/>
    <property type="molecule type" value="Genomic_DNA"/>
</dbReference>